<protein>
    <submittedName>
        <fullName evidence="2">Alpha/beta fold hydrolase</fullName>
    </submittedName>
</protein>
<dbReference type="Gene3D" id="3.40.50.1820">
    <property type="entry name" value="alpha/beta hydrolase"/>
    <property type="match status" value="1"/>
</dbReference>
<proteinExistence type="predicted"/>
<name>A0ABU7RTE4_9ACTN</name>
<evidence type="ECO:0000259" key="1">
    <source>
        <dbReference type="Pfam" id="PF12697"/>
    </source>
</evidence>
<gene>
    <name evidence="2" type="ORF">V1633_14305</name>
</gene>
<dbReference type="InterPro" id="IPR029058">
    <property type="entry name" value="AB_hydrolase_fold"/>
</dbReference>
<feature type="domain" description="AB hydrolase-1" evidence="1">
    <location>
        <begin position="23"/>
        <end position="243"/>
    </location>
</feature>
<dbReference type="Pfam" id="PF12697">
    <property type="entry name" value="Abhydrolase_6"/>
    <property type="match status" value="1"/>
</dbReference>
<reference evidence="2 3" key="1">
    <citation type="submission" date="2024-01" db="EMBL/GenBank/DDBJ databases">
        <title>Genome insights into Plantactinospora sonchi sp. nov.</title>
        <authorList>
            <person name="Wang L."/>
        </authorList>
    </citation>
    <scope>NUCLEOTIDE SEQUENCE [LARGE SCALE GENOMIC DNA]</scope>
    <source>
        <strain evidence="2 3">NEAU-QY2</strain>
    </source>
</reference>
<sequence>MTLSPGPDTRLRTAVRSAPPRALLLPGLAGSPAIWRPFAQRAGTWLEIETAAPPWVGPAGWAYDTDPGRHVLDAVRALPRPPDLLVAHSFAATLVLDLISRGELGEPVALVLVSPFYRPTPAAFDWRTIAGYLNGFHTILDEGLRVGSGGRLADDVRRAMARQVRERVGPYGWVRFFDLYLRTPFMDLARVDAPLLVITGDRDFAAGADDGRTLARAVPGARFELFADCGHFAMAEQPDRFAALLHEFVETL</sequence>
<dbReference type="InterPro" id="IPR000073">
    <property type="entry name" value="AB_hydrolase_1"/>
</dbReference>
<keyword evidence="2" id="KW-0378">Hydrolase</keyword>
<evidence type="ECO:0000313" key="2">
    <source>
        <dbReference type="EMBL" id="MEE6259656.1"/>
    </source>
</evidence>
<dbReference type="EMBL" id="JAZGQK010000012">
    <property type="protein sequence ID" value="MEE6259656.1"/>
    <property type="molecule type" value="Genomic_DNA"/>
</dbReference>
<keyword evidence="3" id="KW-1185">Reference proteome</keyword>
<evidence type="ECO:0000313" key="3">
    <source>
        <dbReference type="Proteomes" id="UP001332243"/>
    </source>
</evidence>
<dbReference type="Proteomes" id="UP001332243">
    <property type="component" value="Unassembled WGS sequence"/>
</dbReference>
<dbReference type="GO" id="GO:0016787">
    <property type="term" value="F:hydrolase activity"/>
    <property type="evidence" value="ECO:0007669"/>
    <property type="project" value="UniProtKB-KW"/>
</dbReference>
<organism evidence="2 3">
    <name type="scientific">Plantactinospora sonchi</name>
    <dbReference type="NCBI Taxonomy" id="1544735"/>
    <lineage>
        <taxon>Bacteria</taxon>
        <taxon>Bacillati</taxon>
        <taxon>Actinomycetota</taxon>
        <taxon>Actinomycetes</taxon>
        <taxon>Micromonosporales</taxon>
        <taxon>Micromonosporaceae</taxon>
        <taxon>Plantactinospora</taxon>
    </lineage>
</organism>
<accession>A0ABU7RTE4</accession>
<dbReference type="RefSeq" id="WP_331214782.1">
    <property type="nucleotide sequence ID" value="NZ_JAZGQK010000012.1"/>
</dbReference>
<dbReference type="SUPFAM" id="SSF53474">
    <property type="entry name" value="alpha/beta-Hydrolases"/>
    <property type="match status" value="1"/>
</dbReference>
<comment type="caution">
    <text evidence="2">The sequence shown here is derived from an EMBL/GenBank/DDBJ whole genome shotgun (WGS) entry which is preliminary data.</text>
</comment>